<feature type="region of interest" description="Disordered" evidence="1">
    <location>
        <begin position="53"/>
        <end position="98"/>
    </location>
</feature>
<evidence type="ECO:0000313" key="2">
    <source>
        <dbReference type="EMBL" id="KAK6622665.1"/>
    </source>
</evidence>
<sequence length="98" mass="11328">MEKPPVKAEGQCCVCPKPKKVENRKKLPNRVETTLEASTWGPHIMKWTKLRWRRRKRRKKTEKKMKNQKRISNIATPTNVGTTTAEEEEKAQDGGGVE</sequence>
<feature type="compositionally biased region" description="Polar residues" evidence="1">
    <location>
        <begin position="71"/>
        <end position="84"/>
    </location>
</feature>
<reference evidence="2 3" key="1">
    <citation type="submission" date="2023-10" db="EMBL/GenBank/DDBJ databases">
        <title>Genomes of two closely related lineages of the louse Polyplax serrata with different host specificities.</title>
        <authorList>
            <person name="Martinu J."/>
            <person name="Tarabai H."/>
            <person name="Stefka J."/>
            <person name="Hypsa V."/>
        </authorList>
    </citation>
    <scope>NUCLEOTIDE SEQUENCE [LARGE SCALE GENOMIC DNA]</scope>
    <source>
        <strain evidence="2">HR10_N</strain>
    </source>
</reference>
<comment type="caution">
    <text evidence="2">The sequence shown here is derived from an EMBL/GenBank/DDBJ whole genome shotgun (WGS) entry which is preliminary data.</text>
</comment>
<dbReference type="AlphaFoldDB" id="A0AAN8NTQ3"/>
<feature type="compositionally biased region" description="Basic residues" evidence="1">
    <location>
        <begin position="53"/>
        <end position="69"/>
    </location>
</feature>
<dbReference type="EMBL" id="JAWJWE010000038">
    <property type="protein sequence ID" value="KAK6622665.1"/>
    <property type="molecule type" value="Genomic_DNA"/>
</dbReference>
<evidence type="ECO:0000256" key="1">
    <source>
        <dbReference type="SAM" id="MobiDB-lite"/>
    </source>
</evidence>
<evidence type="ECO:0000313" key="3">
    <source>
        <dbReference type="Proteomes" id="UP001372834"/>
    </source>
</evidence>
<protein>
    <submittedName>
        <fullName evidence="2">Uncharacterized protein</fullName>
    </submittedName>
</protein>
<gene>
    <name evidence="2" type="ORF">RUM43_008507</name>
</gene>
<accession>A0AAN8NTQ3</accession>
<name>A0AAN8NTQ3_POLSC</name>
<organism evidence="2 3">
    <name type="scientific">Polyplax serrata</name>
    <name type="common">Common mouse louse</name>
    <dbReference type="NCBI Taxonomy" id="468196"/>
    <lineage>
        <taxon>Eukaryota</taxon>
        <taxon>Metazoa</taxon>
        <taxon>Ecdysozoa</taxon>
        <taxon>Arthropoda</taxon>
        <taxon>Hexapoda</taxon>
        <taxon>Insecta</taxon>
        <taxon>Pterygota</taxon>
        <taxon>Neoptera</taxon>
        <taxon>Paraneoptera</taxon>
        <taxon>Psocodea</taxon>
        <taxon>Troctomorpha</taxon>
        <taxon>Phthiraptera</taxon>
        <taxon>Anoplura</taxon>
        <taxon>Polyplacidae</taxon>
        <taxon>Polyplax</taxon>
    </lineage>
</organism>
<dbReference type="Proteomes" id="UP001372834">
    <property type="component" value="Unassembled WGS sequence"/>
</dbReference>
<proteinExistence type="predicted"/>